<dbReference type="GO" id="GO:0006298">
    <property type="term" value="P:mismatch repair"/>
    <property type="evidence" value="ECO:0007669"/>
    <property type="project" value="UniProtKB-UniRule"/>
</dbReference>
<evidence type="ECO:0000256" key="1">
    <source>
        <dbReference type="ARBA" id="ARBA00022722"/>
    </source>
</evidence>
<comment type="function">
    <text evidence="6">May nick specific sequences that contain T:G mispairs resulting from m5C-deamination.</text>
</comment>
<comment type="similarity">
    <text evidence="6">Belongs to the vsr family.</text>
</comment>
<evidence type="ECO:0000313" key="7">
    <source>
        <dbReference type="EMBL" id="QBX44423.1"/>
    </source>
</evidence>
<evidence type="ECO:0000313" key="8">
    <source>
        <dbReference type="Proteomes" id="UP000295797"/>
    </source>
</evidence>
<evidence type="ECO:0000256" key="3">
    <source>
        <dbReference type="ARBA" id="ARBA00022763"/>
    </source>
</evidence>
<reference evidence="7 8" key="1">
    <citation type="submission" date="2019-03" db="EMBL/GenBank/DDBJ databases">
        <title>Complete genome sequence of the plant growth promoting strain Pseudomonas fluorescens LBUM677.</title>
        <authorList>
            <person name="Novinscak A."/>
            <person name="Joly D."/>
            <person name="Filion M."/>
        </authorList>
    </citation>
    <scope>NUCLEOTIDE SEQUENCE [LARGE SCALE GENOMIC DNA]</scope>
    <source>
        <strain evidence="7 8">LBUM677</strain>
    </source>
</reference>
<name>A0AAP8Z6B0_PSEFL</name>
<organism evidence="7 8">
    <name type="scientific">Pseudomonas fluorescens</name>
    <dbReference type="NCBI Taxonomy" id="294"/>
    <lineage>
        <taxon>Bacteria</taxon>
        <taxon>Pseudomonadati</taxon>
        <taxon>Pseudomonadota</taxon>
        <taxon>Gammaproteobacteria</taxon>
        <taxon>Pseudomonadales</taxon>
        <taxon>Pseudomonadaceae</taxon>
        <taxon>Pseudomonas</taxon>
    </lineage>
</organism>
<accession>A0AAP8Z6B0</accession>
<keyword evidence="2 6" id="KW-0255">Endonuclease</keyword>
<evidence type="ECO:0000256" key="4">
    <source>
        <dbReference type="ARBA" id="ARBA00022801"/>
    </source>
</evidence>
<gene>
    <name evidence="7" type="primary">vsr</name>
    <name evidence="7" type="ORF">E4T63_25580</name>
</gene>
<dbReference type="SUPFAM" id="SSF52980">
    <property type="entry name" value="Restriction endonuclease-like"/>
    <property type="match status" value="1"/>
</dbReference>
<dbReference type="GO" id="GO:0016787">
    <property type="term" value="F:hydrolase activity"/>
    <property type="evidence" value="ECO:0007669"/>
    <property type="project" value="UniProtKB-KW"/>
</dbReference>
<dbReference type="PIRSF" id="PIRSF018267">
    <property type="entry name" value="VSR_endonuc"/>
    <property type="match status" value="1"/>
</dbReference>
<dbReference type="Proteomes" id="UP000295797">
    <property type="component" value="Chromosome"/>
</dbReference>
<keyword evidence="3 6" id="KW-0227">DNA damage</keyword>
<dbReference type="Pfam" id="PF03852">
    <property type="entry name" value="Vsr"/>
    <property type="match status" value="1"/>
</dbReference>
<protein>
    <recommendedName>
        <fullName evidence="6">Very short patch repair endonuclease</fullName>
        <ecNumber evidence="6">3.1.-.-</ecNumber>
    </recommendedName>
</protein>
<dbReference type="REBASE" id="310865">
    <property type="entry name" value="V.Pfl677ORF25585P"/>
</dbReference>
<dbReference type="CDD" id="cd00221">
    <property type="entry name" value="Vsr"/>
    <property type="match status" value="1"/>
</dbReference>
<evidence type="ECO:0000256" key="5">
    <source>
        <dbReference type="ARBA" id="ARBA00023204"/>
    </source>
</evidence>
<dbReference type="AlphaFoldDB" id="A0AAP8Z6B0"/>
<proteinExistence type="inferred from homology"/>
<dbReference type="Gene3D" id="3.40.960.10">
    <property type="entry name" value="VSR Endonuclease"/>
    <property type="match status" value="1"/>
</dbReference>
<evidence type="ECO:0000256" key="6">
    <source>
        <dbReference type="PIRNR" id="PIRNR018267"/>
    </source>
</evidence>
<dbReference type="EMBL" id="CP038438">
    <property type="protein sequence ID" value="QBX44423.1"/>
    <property type="molecule type" value="Genomic_DNA"/>
</dbReference>
<dbReference type="InterPro" id="IPR011335">
    <property type="entry name" value="Restrct_endonuc-II-like"/>
</dbReference>
<dbReference type="GO" id="GO:0004519">
    <property type="term" value="F:endonuclease activity"/>
    <property type="evidence" value="ECO:0007669"/>
    <property type="project" value="UniProtKB-KW"/>
</dbReference>
<dbReference type="InterPro" id="IPR004603">
    <property type="entry name" value="DNA_mismatch_endonuc_vsr"/>
</dbReference>
<keyword evidence="5 6" id="KW-0234">DNA repair</keyword>
<evidence type="ECO:0000256" key="2">
    <source>
        <dbReference type="ARBA" id="ARBA00022759"/>
    </source>
</evidence>
<keyword evidence="4 6" id="KW-0378">Hydrolase</keyword>
<dbReference type="EC" id="3.1.-.-" evidence="6"/>
<sequence length="147" mass="17291">MNHQCIRSKIMKSVGRMHTRPEMKVRQLLHRMGLRFRLHQKTLPGSPDIVLPKHKTAIFVHGCFWHRHPSCRYATTPKTRQDYWLPKFDANVERDARKAAQLEALGWRVLMVWECETKDQCTLEERLRGEFSLLSPLSPVPQDGAEY</sequence>
<dbReference type="NCBIfam" id="TIGR00632">
    <property type="entry name" value="vsr"/>
    <property type="match status" value="1"/>
</dbReference>
<keyword evidence="1 6" id="KW-0540">Nuclease</keyword>